<evidence type="ECO:0000256" key="2">
    <source>
        <dbReference type="ARBA" id="ARBA00023134"/>
    </source>
</evidence>
<dbReference type="InterPro" id="IPR027417">
    <property type="entry name" value="P-loop_NTPase"/>
</dbReference>
<dbReference type="CDD" id="cd01681">
    <property type="entry name" value="aeEF2_snRNP_like_IV"/>
    <property type="match status" value="1"/>
</dbReference>
<dbReference type="InterPro" id="IPR041095">
    <property type="entry name" value="EFG_II"/>
</dbReference>
<dbReference type="Gene3D" id="3.40.50.300">
    <property type="entry name" value="P-loop containing nucleotide triphosphate hydrolases"/>
    <property type="match status" value="1"/>
</dbReference>
<sequence length="1067" mass="118429">MPPITPAQIVALQQNSDNVRNICILAHVDHGKTSLSDCLLATNGIISSKLAGRVRYLDSRPDEQLRGITMESSAISLYFRLMRRASPEAEPAAHEYLINLIDSPGHIDFSSEVSTASRLCDGAVVLVDAVEGVCSQTVTVLRQAWMEHIKPVLVINKMDRLITEIKLSPHEAHLHLNKLLEQVNAVMGSFFAGERMEEDLKWRETLEARLAATKTKQPSVDGGDVLGDDTPESQYEEKDDEDIYFAPEKHNVIFASAIDGWAFTIRQFASLYEKKLGIQKSVLEKVLWGDFYLDPKTKRVLAAKHLKGRILKPMFVQLVLENIWAVYESTVLNKDQEKVERIVKSLALKILPRELKSKDTRALLIAIFAQWLPLSTSVLVTVIEQLPSPPVAQNKRIPVILATAPGADKIDDTIRKAMVDFDTTDEAPIMAYVSKMVAVPEKELRKVMRVQLTAEEMREQGRQKRVAMARAIAANEDPGSGVTLIAPTATPQERATFNALTSPMVPEEKEPEKEKAEEPEDIERLIGFARLYSGTIKVGQELYVLGPKYSPSYPDAHIQKITVTELYYMMGRDLQSLESVPAGNVFGIGGLEGKIFKNGTLCSLPRGGVNLAGINLGAAPIVRVAVEPVNPSEMSKMVEGLRMLEQADPCAEYIVQETGEHVLLTAGELHLERCLKDLRERFAKIEIQSSAPIVPYRESIVAAAEMSPPKEANLPRGTVVATTPSKQVTVRVRVRPLPTGVTEFLLKNSASIKQLYAERRGIEEAETTISQEADAPEGTEGTKLLGLAEFCEGLKKAFDEVEGNEKEIWAGVVEKIAAFGPRRIGPNLLIDATSQGLFRRLLDDTPSSSEAQDGASASARDFEDKFSHAFQLATWQGPLCHEPVQGIACFVEEATVEDQEEDRNRDFGVVTLVRDAIRNAFLDWSPRLLMAMYSCDIQASTEVLGKVYAVITRRRGRILAEEMNEGTPFFTIRASLPVAESFGFGDEIRTRTSGAASPQLIFSGYEMLVDEDPFWVPFTEDELEDLGEMADRENVAKKYMDKVRERKGLFVKKKVVVGAEKQKTLKR</sequence>
<dbReference type="Pfam" id="PF14492">
    <property type="entry name" value="EFG_III"/>
    <property type="match status" value="1"/>
</dbReference>
<feature type="domain" description="Tr-type G" evidence="4">
    <location>
        <begin position="17"/>
        <end position="280"/>
    </location>
</feature>
<dbReference type="Proteomes" id="UP001447188">
    <property type="component" value="Unassembled WGS sequence"/>
</dbReference>
<dbReference type="Gene3D" id="3.30.70.870">
    <property type="entry name" value="Elongation Factor G (Translational Gtpase), domain 3"/>
    <property type="match status" value="1"/>
</dbReference>
<dbReference type="Pfam" id="PF00009">
    <property type="entry name" value="GTP_EFTU"/>
    <property type="match status" value="1"/>
</dbReference>
<dbReference type="CDD" id="cd01885">
    <property type="entry name" value="EF2"/>
    <property type="match status" value="1"/>
</dbReference>
<name>A0ABR3GI35_9PEZI</name>
<dbReference type="InterPro" id="IPR009000">
    <property type="entry name" value="Transl_B-barrel_sf"/>
</dbReference>
<dbReference type="Pfam" id="PF22042">
    <property type="entry name" value="EF-G_D2"/>
    <property type="match status" value="1"/>
</dbReference>
<dbReference type="Gene3D" id="3.30.70.240">
    <property type="match status" value="1"/>
</dbReference>
<dbReference type="PANTHER" id="PTHR42908">
    <property type="entry name" value="TRANSLATION ELONGATION FACTOR-RELATED"/>
    <property type="match status" value="1"/>
</dbReference>
<evidence type="ECO:0000256" key="3">
    <source>
        <dbReference type="SAM" id="MobiDB-lite"/>
    </source>
</evidence>
<dbReference type="InterPro" id="IPR020568">
    <property type="entry name" value="Ribosomal_Su5_D2-typ_SF"/>
</dbReference>
<dbReference type="InterPro" id="IPR005225">
    <property type="entry name" value="Small_GTP-bd"/>
</dbReference>
<dbReference type="CDD" id="cd04096">
    <property type="entry name" value="eEF2_snRNP_like_C"/>
    <property type="match status" value="1"/>
</dbReference>
<dbReference type="InterPro" id="IPR000640">
    <property type="entry name" value="EFG_V-like"/>
</dbReference>
<organism evidence="5 6">
    <name type="scientific">Discina gigas</name>
    <dbReference type="NCBI Taxonomy" id="1032678"/>
    <lineage>
        <taxon>Eukaryota</taxon>
        <taxon>Fungi</taxon>
        <taxon>Dikarya</taxon>
        <taxon>Ascomycota</taxon>
        <taxon>Pezizomycotina</taxon>
        <taxon>Pezizomycetes</taxon>
        <taxon>Pezizales</taxon>
        <taxon>Discinaceae</taxon>
        <taxon>Discina</taxon>
    </lineage>
</organism>
<proteinExistence type="predicted"/>
<dbReference type="CDD" id="cd16268">
    <property type="entry name" value="EF2_II"/>
    <property type="match status" value="1"/>
</dbReference>
<dbReference type="Pfam" id="PF25118">
    <property type="entry name" value="EFL1"/>
    <property type="match status" value="1"/>
</dbReference>
<dbReference type="SUPFAM" id="SSF54211">
    <property type="entry name" value="Ribosomal protein S5 domain 2-like"/>
    <property type="match status" value="1"/>
</dbReference>
<keyword evidence="2" id="KW-0342">GTP-binding</keyword>
<dbReference type="InterPro" id="IPR000795">
    <property type="entry name" value="T_Tr_GTP-bd_dom"/>
</dbReference>
<feature type="region of interest" description="Disordered" evidence="3">
    <location>
        <begin position="213"/>
        <end position="233"/>
    </location>
</feature>
<dbReference type="SMART" id="SM00838">
    <property type="entry name" value="EFG_C"/>
    <property type="match status" value="1"/>
</dbReference>
<dbReference type="PANTHER" id="PTHR42908:SF3">
    <property type="entry name" value="ELONGATION FACTOR-LIKE GTPASE 1"/>
    <property type="match status" value="1"/>
</dbReference>
<keyword evidence="1" id="KW-0547">Nucleotide-binding</keyword>
<dbReference type="SUPFAM" id="SSF52540">
    <property type="entry name" value="P-loop containing nucleoside triphosphate hydrolases"/>
    <property type="match status" value="1"/>
</dbReference>
<evidence type="ECO:0000313" key="6">
    <source>
        <dbReference type="Proteomes" id="UP001447188"/>
    </source>
</evidence>
<reference evidence="5 6" key="1">
    <citation type="submission" date="2024-02" db="EMBL/GenBank/DDBJ databases">
        <title>Discinaceae phylogenomics.</title>
        <authorList>
            <person name="Dirks A.C."/>
            <person name="James T.Y."/>
        </authorList>
    </citation>
    <scope>NUCLEOTIDE SEQUENCE [LARGE SCALE GENOMIC DNA]</scope>
    <source>
        <strain evidence="5 6">ACD0624</strain>
    </source>
</reference>
<evidence type="ECO:0000256" key="1">
    <source>
        <dbReference type="ARBA" id="ARBA00022741"/>
    </source>
</evidence>
<dbReference type="NCBIfam" id="TIGR00231">
    <property type="entry name" value="small_GTP"/>
    <property type="match status" value="1"/>
</dbReference>
<protein>
    <submittedName>
        <fullName evidence="5">Cytoplasmic GTPase/eEF2-like protein (Ribosomal biogenesis)</fullName>
    </submittedName>
</protein>
<comment type="caution">
    <text evidence="5">The sequence shown here is derived from an EMBL/GenBank/DDBJ whole genome shotgun (WGS) entry which is preliminary data.</text>
</comment>
<dbReference type="InterPro" id="IPR014721">
    <property type="entry name" value="Ribsml_uS5_D2-typ_fold_subgr"/>
</dbReference>
<keyword evidence="6" id="KW-1185">Reference proteome</keyword>
<evidence type="ECO:0000259" key="4">
    <source>
        <dbReference type="PROSITE" id="PS51722"/>
    </source>
</evidence>
<dbReference type="PRINTS" id="PR00315">
    <property type="entry name" value="ELONGATNFCT"/>
</dbReference>
<evidence type="ECO:0000313" key="5">
    <source>
        <dbReference type="EMBL" id="KAL0635513.1"/>
    </source>
</evidence>
<dbReference type="Gene3D" id="3.90.1430.10">
    <property type="entry name" value="Yeast translation eEF2 (G' domain)"/>
    <property type="match status" value="1"/>
</dbReference>
<dbReference type="CDD" id="cd16261">
    <property type="entry name" value="EF2_snRNP_III"/>
    <property type="match status" value="1"/>
</dbReference>
<dbReference type="PROSITE" id="PS51722">
    <property type="entry name" value="G_TR_2"/>
    <property type="match status" value="1"/>
</dbReference>
<gene>
    <name evidence="5" type="primary">RIA1</name>
    <name evidence="5" type="ORF">Q9L58_005561</name>
</gene>
<dbReference type="Gene3D" id="3.30.230.10">
    <property type="match status" value="1"/>
</dbReference>
<accession>A0ABR3GI35</accession>
<dbReference type="InterPro" id="IPR035647">
    <property type="entry name" value="EFG_III/V"/>
</dbReference>
<dbReference type="SUPFAM" id="SSF50447">
    <property type="entry name" value="Translation proteins"/>
    <property type="match status" value="1"/>
</dbReference>
<dbReference type="Gene3D" id="2.40.30.10">
    <property type="entry name" value="Translation factors"/>
    <property type="match status" value="1"/>
</dbReference>
<dbReference type="SUPFAM" id="SSF54980">
    <property type="entry name" value="EF-G C-terminal domain-like"/>
    <property type="match status" value="2"/>
</dbReference>
<dbReference type="InterPro" id="IPR053905">
    <property type="entry name" value="EF-G-like_DII"/>
</dbReference>
<dbReference type="Pfam" id="PF00679">
    <property type="entry name" value="EFG_C"/>
    <property type="match status" value="1"/>
</dbReference>
<dbReference type="InterPro" id="IPR056752">
    <property type="entry name" value="EFL1"/>
</dbReference>
<dbReference type="EMBL" id="JBBBZM010000068">
    <property type="protein sequence ID" value="KAL0635513.1"/>
    <property type="molecule type" value="Genomic_DNA"/>
</dbReference>